<protein>
    <submittedName>
        <fullName evidence="1">Uncharacterized protein</fullName>
    </submittedName>
</protein>
<dbReference type="EMBL" id="HBHP01028976">
    <property type="protein sequence ID" value="CAD9773901.1"/>
    <property type="molecule type" value="Transcribed_RNA"/>
</dbReference>
<accession>A0A7S2TYQ9</accession>
<evidence type="ECO:0000313" key="1">
    <source>
        <dbReference type="EMBL" id="CAD9773901.1"/>
    </source>
</evidence>
<sequence length="102" mass="11285">MSMRRAPTQGLCREAPRLTLAQPRTSRLRVRAEEKKDYEKLMDSPVGQFIQGLSKSLSSGFIGQGKVAMIKAMAGEYDEAKAQATIDEAIASNKVVMFSFTR</sequence>
<proteinExistence type="predicted"/>
<name>A0A7S2TYQ9_9EUKA</name>
<reference evidence="1" key="1">
    <citation type="submission" date="2021-01" db="EMBL/GenBank/DDBJ databases">
        <authorList>
            <person name="Corre E."/>
            <person name="Pelletier E."/>
            <person name="Niang G."/>
            <person name="Scheremetjew M."/>
            <person name="Finn R."/>
            <person name="Kale V."/>
            <person name="Holt S."/>
            <person name="Cochrane G."/>
            <person name="Meng A."/>
            <person name="Brown T."/>
            <person name="Cohen L."/>
        </authorList>
    </citation>
    <scope>NUCLEOTIDE SEQUENCE</scope>
    <source>
        <strain evidence="1">CCMP622</strain>
    </source>
</reference>
<gene>
    <name evidence="1" type="ORF">LSP00402_LOCUS17893</name>
</gene>
<organism evidence="1">
    <name type="scientific">Lotharella oceanica</name>
    <dbReference type="NCBI Taxonomy" id="641309"/>
    <lineage>
        <taxon>Eukaryota</taxon>
        <taxon>Sar</taxon>
        <taxon>Rhizaria</taxon>
        <taxon>Cercozoa</taxon>
        <taxon>Chlorarachniophyceae</taxon>
        <taxon>Lotharella</taxon>
    </lineage>
</organism>
<dbReference type="AlphaFoldDB" id="A0A7S2TYQ9"/>